<dbReference type="PROSITE" id="PS50934">
    <property type="entry name" value="SWIRM"/>
    <property type="match status" value="1"/>
</dbReference>
<feature type="domain" description="Myb-like" evidence="8">
    <location>
        <begin position="62"/>
        <end position="105"/>
    </location>
</feature>
<dbReference type="CDD" id="cd00167">
    <property type="entry name" value="SANT"/>
    <property type="match status" value="1"/>
</dbReference>
<dbReference type="Gene3D" id="1.10.10.10">
    <property type="entry name" value="Winged helix-like DNA-binding domain superfamily/Winged helix DNA-binding domain"/>
    <property type="match status" value="1"/>
</dbReference>
<keyword evidence="4" id="KW-0862">Zinc</keyword>
<evidence type="ECO:0000259" key="9">
    <source>
        <dbReference type="PROSITE" id="PS50135"/>
    </source>
</evidence>
<evidence type="ECO:0000256" key="3">
    <source>
        <dbReference type="ARBA" id="ARBA00022771"/>
    </source>
</evidence>
<evidence type="ECO:0000313" key="12">
    <source>
        <dbReference type="EMBL" id="JAP71200.1"/>
    </source>
</evidence>
<dbReference type="PANTHER" id="PTHR12374">
    <property type="entry name" value="TRANSCRIPTIONAL ADAPTOR 2 ADA2 -RELATED"/>
    <property type="match status" value="1"/>
</dbReference>
<dbReference type="FunFam" id="1.10.10.10:FF:000087">
    <property type="entry name" value="Transcriptional adapter 2"/>
    <property type="match status" value="1"/>
</dbReference>
<dbReference type="Gene3D" id="1.10.10.60">
    <property type="entry name" value="Homeodomain-like"/>
    <property type="match status" value="1"/>
</dbReference>
<dbReference type="SMART" id="SM00717">
    <property type="entry name" value="SANT"/>
    <property type="match status" value="1"/>
</dbReference>
<dbReference type="PIRSF" id="PIRSF025024">
    <property type="entry name" value="Transcriptional_adaptor_2"/>
    <property type="match status" value="1"/>
</dbReference>
<keyword evidence="2" id="KW-0479">Metal-binding</keyword>
<feature type="domain" description="SWIRM" evidence="10">
    <location>
        <begin position="342"/>
        <end position="431"/>
    </location>
</feature>
<keyword evidence="6" id="KW-0804">Transcription</keyword>
<dbReference type="InterPro" id="IPR000433">
    <property type="entry name" value="Znf_ZZ"/>
</dbReference>
<proteinExistence type="evidence at transcript level"/>
<comment type="subcellular location">
    <subcellularLocation>
        <location evidence="1 6">Nucleus</location>
    </subcellularLocation>
</comment>
<organism evidence="12">
    <name type="scientific">Ixodes ricinus</name>
    <name type="common">Common tick</name>
    <name type="synonym">Acarus ricinus</name>
    <dbReference type="NCBI Taxonomy" id="34613"/>
    <lineage>
        <taxon>Eukaryota</taxon>
        <taxon>Metazoa</taxon>
        <taxon>Ecdysozoa</taxon>
        <taxon>Arthropoda</taxon>
        <taxon>Chelicerata</taxon>
        <taxon>Arachnida</taxon>
        <taxon>Acari</taxon>
        <taxon>Parasitiformes</taxon>
        <taxon>Ixodida</taxon>
        <taxon>Ixodoidea</taxon>
        <taxon>Ixodidae</taxon>
        <taxon>Ixodinae</taxon>
        <taxon>Ixodes</taxon>
    </lineage>
</organism>
<sequence length="431" mass="49422">MAQPCSFCPTVLTEVHILCVDCEPKLAICIRCFSKGAESGSHRNDHRYTVVTTEFPLLCRTWTAAEELKLLDALLDCGIGNWTDVAKQVGTQTARECEAHYLQHYIYAPNHLLKGIAPEPTYEEGCSLAPLAYKVSGDPPRPALCSQQQTDMAGYMPARGDFSCEFDNYAEMDLTDLDFTQCEDDLDRELQLAMVEVYRSRLRERARRKWLVRTHGLVSVQRTSQSWRRYGSTLGERTSSLLARFMQLFPPDEFEFFVEGLHSEQLLKQQVKLLQESRQAGLTRLDSIHLYKQCSRWRAAHRPKHTAFNELLSHIKDETSTQLWLQKQLVKDACMSPTSPRLLGRRRAPPLQVEGMLGYEKLTPNERELCANLRLVPETYLLFKSLLISEYEKLGCLRLANARAIIKIDVNKTRKIYDFLVAEGVVRKERA</sequence>
<dbReference type="SUPFAM" id="SSF57850">
    <property type="entry name" value="RING/U-box"/>
    <property type="match status" value="1"/>
</dbReference>
<dbReference type="PROSITE" id="PS50135">
    <property type="entry name" value="ZF_ZZ_2"/>
    <property type="match status" value="1"/>
</dbReference>
<dbReference type="SUPFAM" id="SSF46689">
    <property type="entry name" value="Homeodomain-like"/>
    <property type="match status" value="2"/>
</dbReference>
<evidence type="ECO:0000256" key="1">
    <source>
        <dbReference type="ARBA" id="ARBA00004123"/>
    </source>
</evidence>
<evidence type="ECO:0000256" key="4">
    <source>
        <dbReference type="ARBA" id="ARBA00022833"/>
    </source>
</evidence>
<evidence type="ECO:0000256" key="2">
    <source>
        <dbReference type="ARBA" id="ARBA00022723"/>
    </source>
</evidence>
<dbReference type="InterPro" id="IPR016827">
    <property type="entry name" value="Ada2/TADA2"/>
</dbReference>
<evidence type="ECO:0000256" key="5">
    <source>
        <dbReference type="ARBA" id="ARBA00023242"/>
    </source>
</evidence>
<dbReference type="EMBL" id="GEGO01005400">
    <property type="protein sequence ID" value="JAR90004.1"/>
    <property type="molecule type" value="Transcribed_RNA"/>
</dbReference>
<dbReference type="InterPro" id="IPR001005">
    <property type="entry name" value="SANT/Myb"/>
</dbReference>
<keyword evidence="5 6" id="KW-0539">Nucleus</keyword>
<dbReference type="FunFam" id="1.10.10.60:FF:000110">
    <property type="entry name" value="Transcriptional adapter"/>
    <property type="match status" value="1"/>
</dbReference>
<dbReference type="Pfam" id="PF04433">
    <property type="entry name" value="SWIRM"/>
    <property type="match status" value="1"/>
</dbReference>
<dbReference type="GO" id="GO:0003682">
    <property type="term" value="F:chromatin binding"/>
    <property type="evidence" value="ECO:0007669"/>
    <property type="project" value="TreeGrafter"/>
</dbReference>
<dbReference type="GO" id="GO:0005634">
    <property type="term" value="C:nucleus"/>
    <property type="evidence" value="ECO:0007669"/>
    <property type="project" value="UniProtKB-SubCell"/>
</dbReference>
<dbReference type="Pfam" id="PF22941">
    <property type="entry name" value="TADA2A-like_3rd"/>
    <property type="match status" value="1"/>
</dbReference>
<dbReference type="InterPro" id="IPR009057">
    <property type="entry name" value="Homeodomain-like_sf"/>
</dbReference>
<reference evidence="13" key="2">
    <citation type="journal article" date="2018" name="PLoS Negl. Trop. Dis.">
        <title>Sialome diversity of ticks revealed by RNAseq of single tick salivary glands.</title>
        <authorList>
            <person name="Perner J."/>
            <person name="Kropackova S."/>
            <person name="Kopacek P."/>
            <person name="Ribeiro J.M."/>
        </authorList>
    </citation>
    <scope>NUCLEOTIDE SEQUENCE</scope>
    <source>
        <strain evidence="13">Siblings of single egg batch collected in Ceske Budejovice</strain>
        <tissue evidence="13">Salivary glands</tissue>
    </source>
</reference>
<evidence type="ECO:0000256" key="7">
    <source>
        <dbReference type="PROSITE-ProRule" id="PRU00228"/>
    </source>
</evidence>
<dbReference type="Pfam" id="PF25299">
    <property type="entry name" value="ZZ_ADA2"/>
    <property type="match status" value="1"/>
</dbReference>
<evidence type="ECO:0000259" key="11">
    <source>
        <dbReference type="PROSITE" id="PS51293"/>
    </source>
</evidence>
<dbReference type="GO" id="GO:0003713">
    <property type="term" value="F:transcription coactivator activity"/>
    <property type="evidence" value="ECO:0007669"/>
    <property type="project" value="InterPro"/>
</dbReference>
<dbReference type="PROSITE" id="PS51293">
    <property type="entry name" value="SANT"/>
    <property type="match status" value="1"/>
</dbReference>
<dbReference type="GO" id="GO:0006357">
    <property type="term" value="P:regulation of transcription by RNA polymerase II"/>
    <property type="evidence" value="ECO:0007669"/>
    <property type="project" value="InterPro"/>
</dbReference>
<keyword evidence="3 7" id="KW-0863">Zinc-finger</keyword>
<name>A0A131XYL6_IXORI</name>
<dbReference type="EMBL" id="GEFM01004596">
    <property type="protein sequence ID" value="JAP71200.1"/>
    <property type="molecule type" value="mRNA"/>
</dbReference>
<protein>
    <recommendedName>
        <fullName evidence="6">Transcriptional adapter</fullName>
    </recommendedName>
</protein>
<evidence type="ECO:0000259" key="10">
    <source>
        <dbReference type="PROSITE" id="PS50934"/>
    </source>
</evidence>
<dbReference type="InterPro" id="IPR017884">
    <property type="entry name" value="SANT_dom"/>
</dbReference>
<dbReference type="InterPro" id="IPR036388">
    <property type="entry name" value="WH-like_DNA-bd_sf"/>
</dbReference>
<feature type="domain" description="SANT" evidence="11">
    <location>
        <begin position="57"/>
        <end position="109"/>
    </location>
</feature>
<dbReference type="GO" id="GO:0006338">
    <property type="term" value="P:chromatin remodeling"/>
    <property type="evidence" value="ECO:0007669"/>
    <property type="project" value="TreeGrafter"/>
</dbReference>
<dbReference type="InterPro" id="IPR055141">
    <property type="entry name" value="TADA2A_B-like_dom"/>
</dbReference>
<dbReference type="AlphaFoldDB" id="A0A131XYL6"/>
<dbReference type="GO" id="GO:0008270">
    <property type="term" value="F:zinc ion binding"/>
    <property type="evidence" value="ECO:0007669"/>
    <property type="project" value="UniProtKB-KW"/>
</dbReference>
<dbReference type="PROSITE" id="PS50090">
    <property type="entry name" value="MYB_LIKE"/>
    <property type="match status" value="1"/>
</dbReference>
<evidence type="ECO:0000313" key="13">
    <source>
        <dbReference type="EMBL" id="JAR90004.1"/>
    </source>
</evidence>
<accession>A0A131XYL6</accession>
<evidence type="ECO:0000256" key="6">
    <source>
        <dbReference type="PIRNR" id="PIRNR025024"/>
    </source>
</evidence>
<dbReference type="InterPro" id="IPR007526">
    <property type="entry name" value="SWIRM"/>
</dbReference>
<dbReference type="PANTHER" id="PTHR12374:SF20">
    <property type="entry name" value="TRANSCRIPTIONAL ADAPTER 2-ALPHA"/>
    <property type="match status" value="1"/>
</dbReference>
<evidence type="ECO:0000259" key="8">
    <source>
        <dbReference type="PROSITE" id="PS50090"/>
    </source>
</evidence>
<dbReference type="GO" id="GO:0140672">
    <property type="term" value="C:ATAC complex"/>
    <property type="evidence" value="ECO:0007669"/>
    <property type="project" value="UniProtKB-ARBA"/>
</dbReference>
<dbReference type="Pfam" id="PF00249">
    <property type="entry name" value="Myb_DNA-binding"/>
    <property type="match status" value="1"/>
</dbReference>
<feature type="domain" description="ZZ-type" evidence="9">
    <location>
        <begin position="1"/>
        <end position="56"/>
    </location>
</feature>
<keyword evidence="6" id="KW-0805">Transcription regulation</keyword>
<reference evidence="12" key="1">
    <citation type="submission" date="2016-02" db="EMBL/GenBank/DDBJ databases">
        <title>RNAseq analyses of the midgut from blood- or serum-fed Ixodes ricinus ticks.</title>
        <authorList>
            <person name="Perner J."/>
            <person name="Provaznik J."/>
            <person name="Schrenkova J."/>
            <person name="Urbanova V."/>
            <person name="Ribeiro J.M."/>
            <person name="Kopacek P."/>
        </authorList>
    </citation>
    <scope>NUCLEOTIDE SEQUENCE</scope>
    <source>
        <tissue evidence="12">Gut</tissue>
    </source>
</reference>